<accession>A0ACB0XZ01</accession>
<organism evidence="1 2">
    <name type="scientific">Meloidogyne enterolobii</name>
    <name type="common">Root-knot nematode worm</name>
    <name type="synonym">Meloidogyne mayaguensis</name>
    <dbReference type="NCBI Taxonomy" id="390850"/>
    <lineage>
        <taxon>Eukaryota</taxon>
        <taxon>Metazoa</taxon>
        <taxon>Ecdysozoa</taxon>
        <taxon>Nematoda</taxon>
        <taxon>Chromadorea</taxon>
        <taxon>Rhabditida</taxon>
        <taxon>Tylenchina</taxon>
        <taxon>Tylenchomorpha</taxon>
        <taxon>Tylenchoidea</taxon>
        <taxon>Meloidogynidae</taxon>
        <taxon>Meloidogyninae</taxon>
        <taxon>Meloidogyne</taxon>
    </lineage>
</organism>
<evidence type="ECO:0000313" key="1">
    <source>
        <dbReference type="EMBL" id="CAK5023872.1"/>
    </source>
</evidence>
<evidence type="ECO:0000313" key="2">
    <source>
        <dbReference type="Proteomes" id="UP001497535"/>
    </source>
</evidence>
<reference evidence="1" key="1">
    <citation type="submission" date="2023-11" db="EMBL/GenBank/DDBJ databases">
        <authorList>
            <person name="Poullet M."/>
        </authorList>
    </citation>
    <scope>NUCLEOTIDE SEQUENCE</scope>
    <source>
        <strain evidence="1">E1834</strain>
    </source>
</reference>
<gene>
    <name evidence="1" type="ORF">MENTE1834_LOCUS5322</name>
</gene>
<name>A0ACB0XZ01_MELEN</name>
<sequence>MVYNPMAPPPPMLNNPMGRPSTSFDNPPSASSSQAKRFWFGDLKRLRHNPMDSPSKSKPSLFRDSG</sequence>
<protein>
    <submittedName>
        <fullName evidence="1">Uncharacterized protein</fullName>
    </submittedName>
</protein>
<proteinExistence type="predicted"/>
<dbReference type="Proteomes" id="UP001497535">
    <property type="component" value="Unassembled WGS sequence"/>
</dbReference>
<comment type="caution">
    <text evidence="1">The sequence shown here is derived from an EMBL/GenBank/DDBJ whole genome shotgun (WGS) entry which is preliminary data.</text>
</comment>
<dbReference type="EMBL" id="CAVMJV010000004">
    <property type="protein sequence ID" value="CAK5023872.1"/>
    <property type="molecule type" value="Genomic_DNA"/>
</dbReference>
<keyword evidence="2" id="KW-1185">Reference proteome</keyword>